<keyword evidence="2" id="KW-1185">Reference proteome</keyword>
<dbReference type="RefSeq" id="WP_253475209.1">
    <property type="nucleotide sequence ID" value="NZ_JALJXV010000002.1"/>
</dbReference>
<organism evidence="1 2">
    <name type="scientific">Natronocella acetinitrilica</name>
    <dbReference type="NCBI Taxonomy" id="414046"/>
    <lineage>
        <taxon>Bacteria</taxon>
        <taxon>Pseudomonadati</taxon>
        <taxon>Pseudomonadota</taxon>
        <taxon>Gammaproteobacteria</taxon>
        <taxon>Chromatiales</taxon>
        <taxon>Ectothiorhodospiraceae</taxon>
        <taxon>Natronocella</taxon>
    </lineage>
</organism>
<gene>
    <name evidence="1" type="ORF">J2T57_001012</name>
</gene>
<dbReference type="InterPro" id="IPR009912">
    <property type="entry name" value="DUF1451"/>
</dbReference>
<dbReference type="Proteomes" id="UP001205843">
    <property type="component" value="Unassembled WGS sequence"/>
</dbReference>
<accession>A0AAE3G2G2</accession>
<name>A0AAE3G2G2_9GAMM</name>
<evidence type="ECO:0000313" key="2">
    <source>
        <dbReference type="Proteomes" id="UP001205843"/>
    </source>
</evidence>
<proteinExistence type="predicted"/>
<comment type="caution">
    <text evidence="1">The sequence shown here is derived from an EMBL/GenBank/DDBJ whole genome shotgun (WGS) entry which is preliminary data.</text>
</comment>
<dbReference type="EMBL" id="JALJXV010000002">
    <property type="protein sequence ID" value="MCP1673913.1"/>
    <property type="molecule type" value="Genomic_DNA"/>
</dbReference>
<dbReference type="AlphaFoldDB" id="A0AAE3G2G2"/>
<evidence type="ECO:0000313" key="1">
    <source>
        <dbReference type="EMBL" id="MCP1673913.1"/>
    </source>
</evidence>
<dbReference type="Pfam" id="PF07295">
    <property type="entry name" value="DUF1451"/>
    <property type="match status" value="1"/>
</dbReference>
<sequence>MSEKEREREPKAYENMLERVTDAMERAGEEARPRLNEALQWARQRAVELGELTAEEAERISEYIRRDVEDAARHLARRNEDLAGWFRMDMTLLQSWLIDKFTSIADRTRLELEELNASLEWATHVHTGEITGPGELRCEACGKVLQFTRAGHVPPCPACSETRFQRVGVGS</sequence>
<reference evidence="1" key="1">
    <citation type="submission" date="2022-03" db="EMBL/GenBank/DDBJ databases">
        <title>Genomic Encyclopedia of Type Strains, Phase III (KMG-III): the genomes of soil and plant-associated and newly described type strains.</title>
        <authorList>
            <person name="Whitman W."/>
        </authorList>
    </citation>
    <scope>NUCLEOTIDE SEQUENCE</scope>
    <source>
        <strain evidence="1">ANL 6-2</strain>
    </source>
</reference>
<protein>
    <submittedName>
        <fullName evidence="1">Acyl-homoserine lactone acylase PvdQ</fullName>
    </submittedName>
</protein>